<dbReference type="EMBL" id="QCYY01000905">
    <property type="protein sequence ID" value="ROT81911.1"/>
    <property type="molecule type" value="Genomic_DNA"/>
</dbReference>
<feature type="compositionally biased region" description="Acidic residues" evidence="1">
    <location>
        <begin position="160"/>
        <end position="172"/>
    </location>
</feature>
<proteinExistence type="predicted"/>
<comment type="caution">
    <text evidence="2">The sequence shown here is derived from an EMBL/GenBank/DDBJ whole genome shotgun (WGS) entry which is preliminary data.</text>
</comment>
<name>A0A3R7QKP7_PENVA</name>
<feature type="compositionally biased region" description="Basic residues" evidence="1">
    <location>
        <begin position="114"/>
        <end position="124"/>
    </location>
</feature>
<feature type="region of interest" description="Disordered" evidence="1">
    <location>
        <begin position="114"/>
        <end position="185"/>
    </location>
</feature>
<protein>
    <submittedName>
        <fullName evidence="2">Uncharacterized protein</fullName>
    </submittedName>
</protein>
<dbReference type="AlphaFoldDB" id="A0A3R7QKP7"/>
<gene>
    <name evidence="2" type="ORF">C7M84_024940</name>
</gene>
<evidence type="ECO:0000313" key="3">
    <source>
        <dbReference type="Proteomes" id="UP000283509"/>
    </source>
</evidence>
<feature type="region of interest" description="Disordered" evidence="1">
    <location>
        <begin position="54"/>
        <end position="76"/>
    </location>
</feature>
<accession>A0A3R7QKP7</accession>
<dbReference type="Proteomes" id="UP000283509">
    <property type="component" value="Unassembled WGS sequence"/>
</dbReference>
<reference evidence="2 3" key="1">
    <citation type="submission" date="2018-04" db="EMBL/GenBank/DDBJ databases">
        <authorList>
            <person name="Zhang X."/>
            <person name="Yuan J."/>
            <person name="Li F."/>
            <person name="Xiang J."/>
        </authorList>
    </citation>
    <scope>NUCLEOTIDE SEQUENCE [LARGE SCALE GENOMIC DNA]</scope>
    <source>
        <tissue evidence="2">Muscle</tissue>
    </source>
</reference>
<keyword evidence="3" id="KW-1185">Reference proteome</keyword>
<organism evidence="2 3">
    <name type="scientific">Penaeus vannamei</name>
    <name type="common">Whiteleg shrimp</name>
    <name type="synonym">Litopenaeus vannamei</name>
    <dbReference type="NCBI Taxonomy" id="6689"/>
    <lineage>
        <taxon>Eukaryota</taxon>
        <taxon>Metazoa</taxon>
        <taxon>Ecdysozoa</taxon>
        <taxon>Arthropoda</taxon>
        <taxon>Crustacea</taxon>
        <taxon>Multicrustacea</taxon>
        <taxon>Malacostraca</taxon>
        <taxon>Eumalacostraca</taxon>
        <taxon>Eucarida</taxon>
        <taxon>Decapoda</taxon>
        <taxon>Dendrobranchiata</taxon>
        <taxon>Penaeoidea</taxon>
        <taxon>Penaeidae</taxon>
        <taxon>Penaeus</taxon>
    </lineage>
</organism>
<evidence type="ECO:0000256" key="1">
    <source>
        <dbReference type="SAM" id="MobiDB-lite"/>
    </source>
</evidence>
<reference evidence="2 3" key="2">
    <citation type="submission" date="2019-01" db="EMBL/GenBank/DDBJ databases">
        <title>The decoding of complex shrimp genome reveals the adaptation for benthos swimmer, frequently molting mechanism and breeding impact on genome.</title>
        <authorList>
            <person name="Sun Y."/>
            <person name="Gao Y."/>
            <person name="Yu Y."/>
        </authorList>
    </citation>
    <scope>NUCLEOTIDE SEQUENCE [LARGE SCALE GENOMIC DNA]</scope>
    <source>
        <tissue evidence="2">Muscle</tissue>
    </source>
</reference>
<sequence>MRPQDSSLRRVHGTIVRSSGNCIYKSRRRGSWHSVSLAPAEGTRAVWAGKRPVRASPTEYNGRPEHDIRGRVGGSDSAVNERVATAHDRRCSGALATVLQRGALRCRGSGLCRRKRWKQRKRNPRSGTASPAALHPPSTGLSSRPPPPPPPRGVRGMEAAAEDVEEDADGAEVDGTAGRGGVSMR</sequence>
<evidence type="ECO:0000313" key="2">
    <source>
        <dbReference type="EMBL" id="ROT81911.1"/>
    </source>
</evidence>